<dbReference type="PANTHER" id="PTHR21152">
    <property type="entry name" value="AMINOTRANSFERASE CLASS V"/>
    <property type="match status" value="1"/>
</dbReference>
<keyword evidence="8" id="KW-1185">Reference proteome</keyword>
<keyword evidence="3" id="KW-0663">Pyridoxal phosphate</keyword>
<evidence type="ECO:0000256" key="3">
    <source>
        <dbReference type="ARBA" id="ARBA00022898"/>
    </source>
</evidence>
<comment type="similarity">
    <text evidence="2 4">Belongs to the class-V pyridoxal-phosphate-dependent aminotransferase family.</text>
</comment>
<dbReference type="SUPFAM" id="SSF53383">
    <property type="entry name" value="PLP-dependent transferases"/>
    <property type="match status" value="1"/>
</dbReference>
<dbReference type="InterPro" id="IPR015424">
    <property type="entry name" value="PyrdxlP-dep_Trfase"/>
</dbReference>
<dbReference type="Gene3D" id="3.90.1150.10">
    <property type="entry name" value="Aspartate Aminotransferase, domain 1"/>
    <property type="match status" value="1"/>
</dbReference>
<keyword evidence="7" id="KW-0808">Transferase</keyword>
<feature type="domain" description="Aminotransferase class V" evidence="6">
    <location>
        <begin position="17"/>
        <end position="335"/>
    </location>
</feature>
<evidence type="ECO:0000313" key="8">
    <source>
        <dbReference type="Proteomes" id="UP001575105"/>
    </source>
</evidence>
<dbReference type="Proteomes" id="UP001575105">
    <property type="component" value="Unassembled WGS sequence"/>
</dbReference>
<accession>A0ABV4U8I8</accession>
<comment type="caution">
    <text evidence="7">The sequence shown here is derived from an EMBL/GenBank/DDBJ whole genome shotgun (WGS) entry which is preliminary data.</text>
</comment>
<name>A0ABV4U8I8_9BACT</name>
<dbReference type="PROSITE" id="PS00595">
    <property type="entry name" value="AA_TRANSFER_CLASS_5"/>
    <property type="match status" value="1"/>
</dbReference>
<comment type="cofactor">
    <cofactor evidence="1 5">
        <name>pyridoxal 5'-phosphate</name>
        <dbReference type="ChEBI" id="CHEBI:597326"/>
    </cofactor>
</comment>
<evidence type="ECO:0000256" key="4">
    <source>
        <dbReference type="RuleBase" id="RU004075"/>
    </source>
</evidence>
<evidence type="ECO:0000259" key="6">
    <source>
        <dbReference type="Pfam" id="PF00266"/>
    </source>
</evidence>
<dbReference type="PANTHER" id="PTHR21152:SF40">
    <property type="entry name" value="ALANINE--GLYOXYLATE AMINOTRANSFERASE"/>
    <property type="match status" value="1"/>
</dbReference>
<dbReference type="InterPro" id="IPR000192">
    <property type="entry name" value="Aminotrans_V_dom"/>
</dbReference>
<dbReference type="InterPro" id="IPR015422">
    <property type="entry name" value="PyrdxlP-dep_Trfase_small"/>
</dbReference>
<evidence type="ECO:0000256" key="5">
    <source>
        <dbReference type="RuleBase" id="RU004504"/>
    </source>
</evidence>
<protein>
    <submittedName>
        <fullName evidence="7">Alanine--glyoxylate aminotransferase family protein</fullName>
    </submittedName>
</protein>
<dbReference type="RefSeq" id="WP_425346837.1">
    <property type="nucleotide sequence ID" value="NZ_JBGUBD010000013.1"/>
</dbReference>
<dbReference type="EMBL" id="JBGUBD010000013">
    <property type="protein sequence ID" value="MFA9479911.1"/>
    <property type="molecule type" value="Genomic_DNA"/>
</dbReference>
<evidence type="ECO:0000256" key="1">
    <source>
        <dbReference type="ARBA" id="ARBA00001933"/>
    </source>
</evidence>
<dbReference type="InterPro" id="IPR024169">
    <property type="entry name" value="SP_NH2Trfase/AEP_transaminase"/>
</dbReference>
<keyword evidence="7" id="KW-0032">Aminotransferase</keyword>
<evidence type="ECO:0000256" key="2">
    <source>
        <dbReference type="ARBA" id="ARBA00009236"/>
    </source>
</evidence>
<gene>
    <name evidence="7" type="ORF">ACERK3_16630</name>
</gene>
<sequence>MATQTQASLKQRLLTPGPTAVPPQVLQEMALPIIHHRTKQFQAIFAELSSHLQKILRTAGPVLSIAGSGTTAFEASMISLIKPGSKAITVAGGKFGERWQDIYDQYASFLNIEQIKINHDWGQGAPVDKIAQALKDNPDVSIVTVVHSETSTATASDVKAIAALTQKTDALLLVDGITSVGAMEVAMDDWGIDVLVTGSQKAMMLPPGLGYVGLGERAIKRLQEVKPGPYYNLDLRRWLKSHANNDVPFTPPVSLIRGQKVACELILKEGLDNVVTRTRRLAEGSRAAFKAMGLKLISDNPSDSVTGAYYPDGVEDSKLRGAVRDKHGVHIAGGQDGRGAKWKGKIFRISHMGFVDRDDTVAGLNAIENEFIEAGVKIEPGTAVAAFDKAHG</sequence>
<proteinExistence type="inferred from homology"/>
<dbReference type="GO" id="GO:0008483">
    <property type="term" value="F:transaminase activity"/>
    <property type="evidence" value="ECO:0007669"/>
    <property type="project" value="UniProtKB-KW"/>
</dbReference>
<dbReference type="InterPro" id="IPR020578">
    <property type="entry name" value="Aminotrans_V_PyrdxlP_BS"/>
</dbReference>
<dbReference type="PIRSF" id="PIRSF000524">
    <property type="entry name" value="SPT"/>
    <property type="match status" value="1"/>
</dbReference>
<dbReference type="Gene3D" id="3.40.640.10">
    <property type="entry name" value="Type I PLP-dependent aspartate aminotransferase-like (Major domain)"/>
    <property type="match status" value="1"/>
</dbReference>
<evidence type="ECO:0000313" key="7">
    <source>
        <dbReference type="EMBL" id="MFA9479911.1"/>
    </source>
</evidence>
<reference evidence="7 8" key="1">
    <citation type="submission" date="2024-08" db="EMBL/GenBank/DDBJ databases">
        <title>Whole-genome sequencing of halo(alkali)philic microorganisms from hypersaline lakes.</title>
        <authorList>
            <person name="Sorokin D.Y."/>
            <person name="Merkel A.Y."/>
            <person name="Messina E."/>
            <person name="Yakimov M."/>
        </authorList>
    </citation>
    <scope>NUCLEOTIDE SEQUENCE [LARGE SCALE GENOMIC DNA]</scope>
    <source>
        <strain evidence="7 8">AB-hyl4</strain>
    </source>
</reference>
<organism evidence="7 8">
    <name type="scientific">Natronomicrosphaera hydrolytica</name>
    <dbReference type="NCBI Taxonomy" id="3242702"/>
    <lineage>
        <taxon>Bacteria</taxon>
        <taxon>Pseudomonadati</taxon>
        <taxon>Planctomycetota</taxon>
        <taxon>Phycisphaerae</taxon>
        <taxon>Phycisphaerales</taxon>
        <taxon>Phycisphaeraceae</taxon>
        <taxon>Natronomicrosphaera</taxon>
    </lineage>
</organism>
<dbReference type="Pfam" id="PF00266">
    <property type="entry name" value="Aminotran_5"/>
    <property type="match status" value="1"/>
</dbReference>
<dbReference type="InterPro" id="IPR015421">
    <property type="entry name" value="PyrdxlP-dep_Trfase_major"/>
</dbReference>